<dbReference type="OrthoDB" id="9809557at2"/>
<dbReference type="InterPro" id="IPR007127">
    <property type="entry name" value="RNA_pol_sigma_70_r1_1"/>
</dbReference>
<dbReference type="SUPFAM" id="SSF88946">
    <property type="entry name" value="Sigma2 domain of RNA polymerase sigma factors"/>
    <property type="match status" value="1"/>
</dbReference>
<dbReference type="Pfam" id="PF04545">
    <property type="entry name" value="Sigma70_r4"/>
    <property type="match status" value="1"/>
</dbReference>
<keyword evidence="3 6" id="KW-0731">Sigma factor</keyword>
<dbReference type="PRINTS" id="PR00046">
    <property type="entry name" value="SIGMA70FCT"/>
</dbReference>
<proteinExistence type="inferred from homology"/>
<dbReference type="Gene3D" id="1.10.601.10">
    <property type="entry name" value="RNA Polymerase Primary Sigma Factor"/>
    <property type="match status" value="1"/>
</dbReference>
<dbReference type="InterPro" id="IPR042189">
    <property type="entry name" value="RNA_pol_sigma_70_r1_1_sf"/>
</dbReference>
<dbReference type="KEGG" id="dno:DNO_1078"/>
<keyword evidence="1 6" id="KW-0963">Cytoplasm</keyword>
<dbReference type="InterPro" id="IPR009042">
    <property type="entry name" value="RNA_pol_sigma70_r1_2"/>
</dbReference>
<dbReference type="Pfam" id="PF00140">
    <property type="entry name" value="Sigma70_r1_2"/>
    <property type="match status" value="1"/>
</dbReference>
<feature type="DNA-binding region" description="H-T-H motif" evidence="6">
    <location>
        <begin position="583"/>
        <end position="602"/>
    </location>
</feature>
<sequence>MTDFERNPEDDDVHEEYKELFEQGREQGFLTYEEINETLPESAVEGEKFDELIAFLNENGIDVVETPPEEEEAVTDDEESLANNVLSSADAEVGRTTDPVRMYMREMGAVDLLTREGEIAIAKRIESGLDLVQQTLAEFPLAIAALVAEFERVEAGEGRLSDLVNGYGDPFAQKTEEATDDEETESAVSSEDEDDELLTQAGDDDDEDGDESTEAEITVNDSLEEAREKLLELSQVFKKLKTALDKGQSLATKKNQKLHDEVKQYFVAFSFPQKTMDLMEAQLEEPMEMIHAIERRLMRLVIEKSGMPRKSFISDFPGHETDLEWVVKQSTLRRKYAEKLKLMIEDVQAEQQKFLEVEKTYGMSIQQIKDIYRQLAVGKERAKRAKEEMVEANLRLVISIAKKYTNRGLQFLDLIQEGNIGLMKAVDKFEYRRGFKFSTYATWWIRQAITRSIADQARTIRIPVHMIETINKLNRISRMLQQKNGRDPTPEELSVAMDMPEDKIRKVWKIAKEPISMETPIGDDEDSHLGDFLEDSNVISPLEAATTRGLSEATNEVLASLTPREERVLRMRFGIDMNTDHTLEEVGRQFDVTRERIRQIEAKALRKLRHPNRSELLKSFLSD</sequence>
<dbReference type="InterPro" id="IPR036388">
    <property type="entry name" value="WH-like_DNA-bd_sf"/>
</dbReference>
<dbReference type="HOGENOM" id="CLU_014793_7_2_6"/>
<accession>A5EXR4</accession>
<feature type="domain" description="RNA polymerase sigma-70" evidence="9">
    <location>
        <begin position="413"/>
        <end position="426"/>
    </location>
</feature>
<dbReference type="GO" id="GO:0006352">
    <property type="term" value="P:DNA-templated transcription initiation"/>
    <property type="evidence" value="ECO:0007669"/>
    <property type="project" value="UniProtKB-UniRule"/>
</dbReference>
<comment type="function">
    <text evidence="6">Sigma factors are initiation factors that promote the attachment of RNA polymerase to specific initiation sites and are then released. This sigma factor is the primary sigma factor during exponential growth.</text>
</comment>
<keyword evidence="5 6" id="KW-0804">Transcription</keyword>
<keyword evidence="12" id="KW-1185">Reference proteome</keyword>
<dbReference type="eggNOG" id="COG0568">
    <property type="taxonomic scope" value="Bacteria"/>
</dbReference>
<dbReference type="InterPro" id="IPR013324">
    <property type="entry name" value="RNA_pol_sigma_r3/r4-like"/>
</dbReference>
<dbReference type="FunFam" id="1.10.10.10:FF:000002">
    <property type="entry name" value="RNA polymerase sigma factor SigA"/>
    <property type="match status" value="1"/>
</dbReference>
<dbReference type="InterPro" id="IPR014284">
    <property type="entry name" value="RNA_pol_sigma-70_dom"/>
</dbReference>
<feature type="region of interest" description="Sigma-70 factor domain-4" evidence="6">
    <location>
        <begin position="557"/>
        <end position="610"/>
    </location>
</feature>
<dbReference type="InterPro" id="IPR007630">
    <property type="entry name" value="RNA_pol_sigma70_r4"/>
</dbReference>
<organism evidence="11 12">
    <name type="scientific">Dichelobacter nodosus (strain VCS1703A)</name>
    <dbReference type="NCBI Taxonomy" id="246195"/>
    <lineage>
        <taxon>Bacteria</taxon>
        <taxon>Pseudomonadati</taxon>
        <taxon>Pseudomonadota</taxon>
        <taxon>Gammaproteobacteria</taxon>
        <taxon>Cardiobacteriales</taxon>
        <taxon>Cardiobacteriaceae</taxon>
        <taxon>Dichelobacter</taxon>
    </lineage>
</organism>
<dbReference type="EMBL" id="CP000513">
    <property type="protein sequence ID" value="ABQ14152.1"/>
    <property type="molecule type" value="Genomic_DNA"/>
</dbReference>
<keyword evidence="4 6" id="KW-0238">DNA-binding</keyword>
<evidence type="ECO:0000259" key="10">
    <source>
        <dbReference type="PROSITE" id="PS00716"/>
    </source>
</evidence>
<evidence type="ECO:0000313" key="12">
    <source>
        <dbReference type="Proteomes" id="UP000000248"/>
    </source>
</evidence>
<dbReference type="FunFam" id="1.10.10.10:FF:000004">
    <property type="entry name" value="RNA polymerase sigma factor SigA"/>
    <property type="match status" value="1"/>
</dbReference>
<dbReference type="InterPro" id="IPR000943">
    <property type="entry name" value="RNA_pol_sigma70"/>
</dbReference>
<dbReference type="Pfam" id="PF03979">
    <property type="entry name" value="Sigma70_r1_1"/>
    <property type="match status" value="1"/>
</dbReference>
<dbReference type="CDD" id="cd06171">
    <property type="entry name" value="Sigma70_r4"/>
    <property type="match status" value="1"/>
</dbReference>
<dbReference type="InterPro" id="IPR028630">
    <property type="entry name" value="Sigma70_RpoD"/>
</dbReference>
<evidence type="ECO:0000256" key="3">
    <source>
        <dbReference type="ARBA" id="ARBA00023082"/>
    </source>
</evidence>
<dbReference type="Gene3D" id="1.10.220.120">
    <property type="entry name" value="Sigma-70 factor, region 1.1"/>
    <property type="match status" value="1"/>
</dbReference>
<dbReference type="InterPro" id="IPR013325">
    <property type="entry name" value="RNA_pol_sigma_r2"/>
</dbReference>
<feature type="coiled-coil region" evidence="7">
    <location>
        <begin position="368"/>
        <end position="395"/>
    </location>
</feature>
<dbReference type="GO" id="GO:0003677">
    <property type="term" value="F:DNA binding"/>
    <property type="evidence" value="ECO:0007669"/>
    <property type="project" value="UniProtKB-UniRule"/>
</dbReference>
<dbReference type="GO" id="GO:0005737">
    <property type="term" value="C:cytoplasm"/>
    <property type="evidence" value="ECO:0007669"/>
    <property type="project" value="UniProtKB-SubCell"/>
</dbReference>
<comment type="similarity">
    <text evidence="6">Belongs to the sigma-70 factor family. RpoD/SigA subfamily.</text>
</comment>
<feature type="domain" description="RNA polymerase sigma-70" evidence="10">
    <location>
        <begin position="582"/>
        <end position="608"/>
    </location>
</feature>
<feature type="region of interest" description="Sigma-70 factor domain-2" evidence="6">
    <location>
        <begin position="389"/>
        <end position="459"/>
    </location>
</feature>
<dbReference type="Gene3D" id="1.10.10.10">
    <property type="entry name" value="Winged helix-like DNA-binding domain superfamily/Winged helix DNA-binding domain"/>
    <property type="match status" value="2"/>
</dbReference>
<feature type="region of interest" description="Sigma-70 factor domain-3" evidence="6">
    <location>
        <begin position="468"/>
        <end position="544"/>
    </location>
</feature>
<dbReference type="NCBIfam" id="NF004208">
    <property type="entry name" value="PRK05658.1"/>
    <property type="match status" value="1"/>
</dbReference>
<evidence type="ECO:0000256" key="2">
    <source>
        <dbReference type="ARBA" id="ARBA00023015"/>
    </source>
</evidence>
<dbReference type="RefSeq" id="WP_012031385.1">
    <property type="nucleotide sequence ID" value="NC_009446.1"/>
</dbReference>
<evidence type="ECO:0000256" key="4">
    <source>
        <dbReference type="ARBA" id="ARBA00023125"/>
    </source>
</evidence>
<evidence type="ECO:0000256" key="6">
    <source>
        <dbReference type="HAMAP-Rule" id="MF_00963"/>
    </source>
</evidence>
<comment type="subcellular location">
    <subcellularLocation>
        <location evidence="6">Cytoplasm</location>
    </subcellularLocation>
</comment>
<dbReference type="InterPro" id="IPR050239">
    <property type="entry name" value="Sigma-70_RNA_pol_init_factors"/>
</dbReference>
<feature type="short sequence motif" description="Interaction with polymerase core subunit RpoC" evidence="6">
    <location>
        <begin position="413"/>
        <end position="416"/>
    </location>
</feature>
<dbReference type="PROSITE" id="PS00716">
    <property type="entry name" value="SIGMA70_2"/>
    <property type="match status" value="1"/>
</dbReference>
<dbReference type="Pfam" id="PF04542">
    <property type="entry name" value="Sigma70_r2"/>
    <property type="match status" value="1"/>
</dbReference>
<evidence type="ECO:0000313" key="11">
    <source>
        <dbReference type="EMBL" id="ABQ14152.1"/>
    </source>
</evidence>
<dbReference type="STRING" id="246195.DNO_1078"/>
<evidence type="ECO:0000256" key="5">
    <source>
        <dbReference type="ARBA" id="ARBA00023163"/>
    </source>
</evidence>
<dbReference type="InterPro" id="IPR007627">
    <property type="entry name" value="RNA_pol_sigma70_r2"/>
</dbReference>
<dbReference type="GO" id="GO:0016987">
    <property type="term" value="F:sigma factor activity"/>
    <property type="evidence" value="ECO:0007669"/>
    <property type="project" value="UniProtKB-UniRule"/>
</dbReference>
<feature type="compositionally biased region" description="Acidic residues" evidence="8">
    <location>
        <begin position="178"/>
        <end position="214"/>
    </location>
</feature>
<keyword evidence="7" id="KW-0175">Coiled coil</keyword>
<evidence type="ECO:0000256" key="8">
    <source>
        <dbReference type="SAM" id="MobiDB-lite"/>
    </source>
</evidence>
<keyword evidence="2 6" id="KW-0805">Transcription regulation</keyword>
<dbReference type="NCBIfam" id="TIGR02937">
    <property type="entry name" value="sigma70-ECF"/>
    <property type="match status" value="1"/>
</dbReference>
<dbReference type="InterPro" id="IPR007631">
    <property type="entry name" value="RNA_pol_sigma_70_non-ess"/>
</dbReference>
<comment type="subunit">
    <text evidence="6">Interacts transiently with the RNA polymerase catalytic core.</text>
</comment>
<dbReference type="Proteomes" id="UP000000248">
    <property type="component" value="Chromosome"/>
</dbReference>
<reference evidence="11 12" key="1">
    <citation type="journal article" date="2007" name="Nat. Biotechnol.">
        <title>Genome sequence and identification of candidate vaccine antigens from the animal pathogen Dichelobacter nodosus.</title>
        <authorList>
            <person name="Myers G.S."/>
            <person name="Parker D."/>
            <person name="Al-Hasani K."/>
            <person name="Kennan R.M."/>
            <person name="Seemann T."/>
            <person name="Ren Q."/>
            <person name="Badger J.H."/>
            <person name="Selengut J.D."/>
            <person name="Deboy R.T."/>
            <person name="Tettelin H."/>
            <person name="Boyce J.D."/>
            <person name="McCarl V.P."/>
            <person name="Han X."/>
            <person name="Nelson W.C."/>
            <person name="Madupu R."/>
            <person name="Mohamoud Y."/>
            <person name="Holley T."/>
            <person name="Fedorova N."/>
            <person name="Khouri H."/>
            <person name="Bottomley S.P."/>
            <person name="Whittington R.J."/>
            <person name="Adler B."/>
            <person name="Songer J.G."/>
            <person name="Rood J.I."/>
            <person name="Paulsen I.T."/>
        </authorList>
    </citation>
    <scope>NUCLEOTIDE SEQUENCE [LARGE SCALE GENOMIC DNA]</scope>
    <source>
        <strain evidence="11 12">VCS1703A</strain>
    </source>
</reference>
<dbReference type="Pfam" id="PF04546">
    <property type="entry name" value="Sigma70_ner"/>
    <property type="match status" value="1"/>
</dbReference>
<feature type="region of interest" description="Disordered" evidence="8">
    <location>
        <begin position="164"/>
        <end position="215"/>
    </location>
</feature>
<protein>
    <recommendedName>
        <fullName evidence="6">RNA polymerase sigma factor RpoD</fullName>
    </recommendedName>
    <alternativeName>
        <fullName evidence="6">Sigma-70</fullName>
    </alternativeName>
</protein>
<dbReference type="Pfam" id="PF04539">
    <property type="entry name" value="Sigma70_r3"/>
    <property type="match status" value="1"/>
</dbReference>
<dbReference type="PANTHER" id="PTHR30603">
    <property type="entry name" value="RNA POLYMERASE SIGMA FACTOR RPO"/>
    <property type="match status" value="1"/>
</dbReference>
<evidence type="ECO:0000256" key="7">
    <source>
        <dbReference type="SAM" id="Coils"/>
    </source>
</evidence>
<dbReference type="SUPFAM" id="SSF88659">
    <property type="entry name" value="Sigma3 and sigma4 domains of RNA polymerase sigma factors"/>
    <property type="match status" value="2"/>
</dbReference>
<dbReference type="AlphaFoldDB" id="A5EXR4"/>
<dbReference type="PROSITE" id="PS00715">
    <property type="entry name" value="SIGMA70_1"/>
    <property type="match status" value="1"/>
</dbReference>
<dbReference type="HAMAP" id="MF_00963">
    <property type="entry name" value="Sigma70_RpoD_SigA"/>
    <property type="match status" value="1"/>
</dbReference>
<dbReference type="NCBIfam" id="TIGR02393">
    <property type="entry name" value="RpoD_Cterm"/>
    <property type="match status" value="1"/>
</dbReference>
<gene>
    <name evidence="6 11" type="primary">rpoD</name>
    <name evidence="11" type="ordered locus">DNO_1078</name>
</gene>
<name>A5EXR4_DICNV</name>
<dbReference type="FunFam" id="1.10.601.10:FF:000002">
    <property type="entry name" value="RNA polymerase sigma factor RpoD"/>
    <property type="match status" value="1"/>
</dbReference>
<dbReference type="PANTHER" id="PTHR30603:SF60">
    <property type="entry name" value="RNA POLYMERASE SIGMA FACTOR RPOD"/>
    <property type="match status" value="1"/>
</dbReference>
<evidence type="ECO:0000256" key="1">
    <source>
        <dbReference type="ARBA" id="ARBA00022490"/>
    </source>
</evidence>
<evidence type="ECO:0000259" key="9">
    <source>
        <dbReference type="PROSITE" id="PS00715"/>
    </source>
</evidence>
<dbReference type="InterPro" id="IPR007624">
    <property type="entry name" value="RNA_pol_sigma70_r3"/>
</dbReference>
<dbReference type="InterPro" id="IPR012760">
    <property type="entry name" value="RNA_pol_sigma_RpoD_C"/>
</dbReference>